<organism evidence="7 8">
    <name type="scientific">Sphingomonas morindae</name>
    <dbReference type="NCBI Taxonomy" id="1541170"/>
    <lineage>
        <taxon>Bacteria</taxon>
        <taxon>Pseudomonadati</taxon>
        <taxon>Pseudomonadota</taxon>
        <taxon>Alphaproteobacteria</taxon>
        <taxon>Sphingomonadales</taxon>
        <taxon>Sphingomonadaceae</taxon>
        <taxon>Sphingomonas</taxon>
    </lineage>
</organism>
<evidence type="ECO:0000313" key="8">
    <source>
        <dbReference type="Proteomes" id="UP001056937"/>
    </source>
</evidence>
<comment type="subcellular location">
    <subcellularLocation>
        <location evidence="1">Membrane</location>
    </subcellularLocation>
</comment>
<keyword evidence="3" id="KW-0679">Respiratory chain</keyword>
<dbReference type="InterPro" id="IPR038532">
    <property type="entry name" value="NDUFS4-like_sf"/>
</dbReference>
<evidence type="ECO:0000256" key="1">
    <source>
        <dbReference type="ARBA" id="ARBA00004370"/>
    </source>
</evidence>
<name>A0ABY4X3B7_9SPHN</name>
<dbReference type="InterPro" id="IPR006885">
    <property type="entry name" value="NADH_UbQ_FeS_4_mit-like"/>
</dbReference>
<evidence type="ECO:0000313" key="7">
    <source>
        <dbReference type="EMBL" id="USI71392.1"/>
    </source>
</evidence>
<keyword evidence="4" id="KW-0809">Transit peptide</keyword>
<evidence type="ECO:0000256" key="4">
    <source>
        <dbReference type="ARBA" id="ARBA00022946"/>
    </source>
</evidence>
<sequence>MAARIYQRIKSTMQSGKRRVGQWTLEFEPSEAKHADPLMGWSGSGDMDQQVRLGFDSLEAARRYAERYGIAYSVLPDHARKPQLQAYADNFSVGPIVPAGD</sequence>
<evidence type="ECO:0000256" key="3">
    <source>
        <dbReference type="ARBA" id="ARBA00022660"/>
    </source>
</evidence>
<dbReference type="Proteomes" id="UP001056937">
    <property type="component" value="Chromosome 1"/>
</dbReference>
<dbReference type="RefSeq" id="WP_252165205.1">
    <property type="nucleotide sequence ID" value="NZ_CP084930.1"/>
</dbReference>
<dbReference type="PANTHER" id="PTHR12219">
    <property type="entry name" value="NADH-UBIQUINONE OXIDOREDUCTASE"/>
    <property type="match status" value="1"/>
</dbReference>
<keyword evidence="8" id="KW-1185">Reference proteome</keyword>
<dbReference type="Pfam" id="PF04800">
    <property type="entry name" value="NDUS4"/>
    <property type="match status" value="1"/>
</dbReference>
<keyword evidence="5" id="KW-0249">Electron transport</keyword>
<keyword evidence="2" id="KW-0813">Transport</keyword>
<dbReference type="PANTHER" id="PTHR12219:SF8">
    <property type="entry name" value="NADH DEHYDROGENASE [UBIQUINONE] IRON-SULFUR PROTEIN 4, MITOCHONDRIAL"/>
    <property type="match status" value="1"/>
</dbReference>
<evidence type="ECO:0000256" key="6">
    <source>
        <dbReference type="ARBA" id="ARBA00023136"/>
    </source>
</evidence>
<dbReference type="Gene3D" id="3.30.160.190">
    <property type="entry name" value="atu1810 like domain"/>
    <property type="match status" value="1"/>
</dbReference>
<evidence type="ECO:0000256" key="2">
    <source>
        <dbReference type="ARBA" id="ARBA00022448"/>
    </source>
</evidence>
<gene>
    <name evidence="7" type="ORF">LHA26_08535</name>
</gene>
<proteinExistence type="predicted"/>
<evidence type="ECO:0000256" key="5">
    <source>
        <dbReference type="ARBA" id="ARBA00022982"/>
    </source>
</evidence>
<keyword evidence="6" id="KW-0472">Membrane</keyword>
<reference evidence="7" key="1">
    <citation type="journal article" date="2022" name="Toxins">
        <title>Genomic Analysis of Sphingopyxis sp. USTB-05 for Biodegrading Cyanobacterial Hepatotoxins.</title>
        <authorList>
            <person name="Liu C."/>
            <person name="Xu Q."/>
            <person name="Zhao Z."/>
            <person name="Zhang H."/>
            <person name="Liu X."/>
            <person name="Yin C."/>
            <person name="Liu Y."/>
            <person name="Yan H."/>
        </authorList>
    </citation>
    <scope>NUCLEOTIDE SEQUENCE</scope>
    <source>
        <strain evidence="7">NBD5</strain>
    </source>
</reference>
<dbReference type="EMBL" id="CP084930">
    <property type="protein sequence ID" value="USI71392.1"/>
    <property type="molecule type" value="Genomic_DNA"/>
</dbReference>
<protein>
    <submittedName>
        <fullName evidence="7">ETC complex I subunit</fullName>
    </submittedName>
</protein>
<accession>A0ABY4X3B7</accession>